<evidence type="ECO:0000313" key="2">
    <source>
        <dbReference type="Proteomes" id="UP000010074"/>
    </source>
</evidence>
<dbReference type="AlphaFoldDB" id="K7YXN4"/>
<dbReference type="PATRIC" id="fig|1069642.3.peg.1740"/>
<dbReference type="STRING" id="1069642.Bdt_1765"/>
<name>K7YXN4_BDEBC</name>
<organism evidence="1 2">
    <name type="scientific">Bdellovibrio bacteriovorus str. Tiberius</name>
    <dbReference type="NCBI Taxonomy" id="1069642"/>
    <lineage>
        <taxon>Bacteria</taxon>
        <taxon>Pseudomonadati</taxon>
        <taxon>Bdellovibrionota</taxon>
        <taxon>Bdellovibrionia</taxon>
        <taxon>Bdellovibrionales</taxon>
        <taxon>Pseudobdellovibrionaceae</taxon>
        <taxon>Bdellovibrio</taxon>
    </lineage>
</organism>
<proteinExistence type="predicted"/>
<dbReference type="HOGENOM" id="CLU_3395270_0_0_7"/>
<dbReference type="EMBL" id="CP002930">
    <property type="protein sequence ID" value="AFY01455.1"/>
    <property type="molecule type" value="Genomic_DNA"/>
</dbReference>
<dbReference type="KEGG" id="bbat:Bdt_1765"/>
<dbReference type="Proteomes" id="UP000010074">
    <property type="component" value="Chromosome"/>
</dbReference>
<protein>
    <submittedName>
        <fullName evidence="1">Uncharacterized protein</fullName>
    </submittedName>
</protein>
<accession>K7YXN4</accession>
<reference evidence="1 2" key="1">
    <citation type="journal article" date="2012" name="BMC Genomics">
        <title>Genome analysis of a simultaneously predatory and prey-independent, novel Bdellovibrio bacteriovorus from the River Tiber, supports in silico predictions of both ancient and recent lateral gene transfer from diverse bacteria.</title>
        <authorList>
            <person name="Hobley L."/>
            <person name="Lerner T.R."/>
            <person name="Williams L.E."/>
            <person name="Lambert C."/>
            <person name="Till R."/>
            <person name="Milner D.S."/>
            <person name="Basford S.M."/>
            <person name="Capeness M.J."/>
            <person name="Fenton A.K."/>
            <person name="Atterbury R.J."/>
            <person name="Harris M.A."/>
            <person name="Sockett R.E."/>
        </authorList>
    </citation>
    <scope>NUCLEOTIDE SEQUENCE [LARGE SCALE GENOMIC DNA]</scope>
    <source>
        <strain evidence="1 2">Tiberius</strain>
    </source>
</reference>
<evidence type="ECO:0000313" key="1">
    <source>
        <dbReference type="EMBL" id="AFY01455.1"/>
    </source>
</evidence>
<gene>
    <name evidence="1" type="ORF">Bdt_1765</name>
</gene>
<sequence length="31" mass="3595">MGVVAGLKKKKPLWGRLLSLRQFVEGFFEFL</sequence>